<dbReference type="CDD" id="cd01189">
    <property type="entry name" value="INT_ICEBs1_C_like"/>
    <property type="match status" value="1"/>
</dbReference>
<feature type="domain" description="Tyr recombinase" evidence="3">
    <location>
        <begin position="190"/>
        <end position="394"/>
    </location>
</feature>
<dbReference type="EMBL" id="VSDO01000001">
    <property type="protein sequence ID" value="TYA14803.1"/>
    <property type="molecule type" value="Genomic_DNA"/>
</dbReference>
<dbReference type="Proteomes" id="UP000325218">
    <property type="component" value="Unassembled WGS sequence"/>
</dbReference>
<dbReference type="InterPro" id="IPR025269">
    <property type="entry name" value="SAM-like_dom"/>
</dbReference>
<gene>
    <name evidence="4" type="ORF">FRY98_03800</name>
</gene>
<keyword evidence="1" id="KW-0238">DNA-binding</keyword>
<dbReference type="AlphaFoldDB" id="A0A5D0CYK6"/>
<organism evidence="4 5">
    <name type="scientific">Paenibacillus faecis</name>
    <dbReference type="NCBI Taxonomy" id="862114"/>
    <lineage>
        <taxon>Bacteria</taxon>
        <taxon>Bacillati</taxon>
        <taxon>Bacillota</taxon>
        <taxon>Bacilli</taxon>
        <taxon>Bacillales</taxon>
        <taxon>Paenibacillaceae</taxon>
        <taxon>Paenibacillus</taxon>
    </lineage>
</organism>
<dbReference type="GO" id="GO:0015074">
    <property type="term" value="P:DNA integration"/>
    <property type="evidence" value="ECO:0007669"/>
    <property type="project" value="InterPro"/>
</dbReference>
<dbReference type="InterPro" id="IPR011010">
    <property type="entry name" value="DNA_brk_join_enz"/>
</dbReference>
<dbReference type="PANTHER" id="PTHR30349">
    <property type="entry name" value="PHAGE INTEGRASE-RELATED"/>
    <property type="match status" value="1"/>
</dbReference>
<evidence type="ECO:0000256" key="2">
    <source>
        <dbReference type="ARBA" id="ARBA00023172"/>
    </source>
</evidence>
<dbReference type="RefSeq" id="WP_148450397.1">
    <property type="nucleotide sequence ID" value="NZ_VSDO01000001.1"/>
</dbReference>
<dbReference type="Gene3D" id="1.10.443.10">
    <property type="entry name" value="Intergrase catalytic core"/>
    <property type="match status" value="1"/>
</dbReference>
<dbReference type="Pfam" id="PF13102">
    <property type="entry name" value="Phage_int_SAM_5"/>
    <property type="match status" value="1"/>
</dbReference>
<dbReference type="GO" id="GO:0006310">
    <property type="term" value="P:DNA recombination"/>
    <property type="evidence" value="ECO:0007669"/>
    <property type="project" value="UniProtKB-KW"/>
</dbReference>
<keyword evidence="2" id="KW-0233">DNA recombination</keyword>
<reference evidence="4 5" key="1">
    <citation type="submission" date="2019-08" db="EMBL/GenBank/DDBJ databases">
        <title>Genome sequencing of Paenibacillus faecis DSM 23593(T).</title>
        <authorList>
            <person name="Kook J.-K."/>
            <person name="Park S.-N."/>
            <person name="Lim Y.K."/>
        </authorList>
    </citation>
    <scope>NUCLEOTIDE SEQUENCE [LARGE SCALE GENOMIC DNA]</scope>
    <source>
        <strain evidence="4 5">DSM 23593</strain>
    </source>
</reference>
<dbReference type="Pfam" id="PF00589">
    <property type="entry name" value="Phage_integrase"/>
    <property type="match status" value="1"/>
</dbReference>
<evidence type="ECO:0000313" key="4">
    <source>
        <dbReference type="EMBL" id="TYA14803.1"/>
    </source>
</evidence>
<dbReference type="OrthoDB" id="9803188at2"/>
<sequence length="422" mass="48903">MVAGHLQEKKGNFYIVLSYKDENGKRKSTWIATGLPTKGNKKKAESMLQDARKNFEIPSESIVEQATQPVENEPTQDEDSPTGILFADFMLEWLEMIKYQVEITTHAAYSFAVKTRVAPYFQEKKILLADLTPKHLHDFYQYCLKEYKITTNTVQHYHANIRQALQHAFKMDMIRSNPADKVDRPKKNRFVGSFYTNEELNQLFEVVKGDPVELAVYLAAFYGLRRSEIVGLKWSAINFQLQTISIRHTVIPVSYEGKQIIVEKDRAKNKASYRTLPLVPAFFELLLRLWEEQQKNRALFKDSYQYKYEDYIYVNKLGDRIKPGYITQHFPLVLKKHGLRRIRFHDLRHSCASLLLANGVNLKDIQEWLGHSHYSTTANIYAHLDYSSKISSAQVMNNTLQIPTMQKAPEASQGQIQEPVLC</sequence>
<protein>
    <submittedName>
        <fullName evidence="4">Tyrosine-type recombinase/integrase</fullName>
    </submittedName>
</protein>
<dbReference type="Gene3D" id="1.10.150.130">
    <property type="match status" value="1"/>
</dbReference>
<dbReference type="InterPro" id="IPR002104">
    <property type="entry name" value="Integrase_catalytic"/>
</dbReference>
<evidence type="ECO:0000313" key="5">
    <source>
        <dbReference type="Proteomes" id="UP000325218"/>
    </source>
</evidence>
<accession>A0A5D0CYK6</accession>
<dbReference type="InterPro" id="IPR013762">
    <property type="entry name" value="Integrase-like_cat_sf"/>
</dbReference>
<keyword evidence="5" id="KW-1185">Reference proteome</keyword>
<evidence type="ECO:0000259" key="3">
    <source>
        <dbReference type="PROSITE" id="PS51898"/>
    </source>
</evidence>
<evidence type="ECO:0000256" key="1">
    <source>
        <dbReference type="ARBA" id="ARBA00023125"/>
    </source>
</evidence>
<name>A0A5D0CYK6_9BACL</name>
<dbReference type="PANTHER" id="PTHR30349:SF91">
    <property type="entry name" value="INTA PROTEIN"/>
    <property type="match status" value="1"/>
</dbReference>
<dbReference type="GO" id="GO:0003677">
    <property type="term" value="F:DNA binding"/>
    <property type="evidence" value="ECO:0007669"/>
    <property type="project" value="UniProtKB-KW"/>
</dbReference>
<comment type="caution">
    <text evidence="4">The sequence shown here is derived from an EMBL/GenBank/DDBJ whole genome shotgun (WGS) entry which is preliminary data.</text>
</comment>
<proteinExistence type="predicted"/>
<dbReference type="InterPro" id="IPR010998">
    <property type="entry name" value="Integrase_recombinase_N"/>
</dbReference>
<dbReference type="PROSITE" id="PS51898">
    <property type="entry name" value="TYR_RECOMBINASE"/>
    <property type="match status" value="1"/>
</dbReference>
<dbReference type="SUPFAM" id="SSF56349">
    <property type="entry name" value="DNA breaking-rejoining enzymes"/>
    <property type="match status" value="1"/>
</dbReference>
<dbReference type="InterPro" id="IPR050090">
    <property type="entry name" value="Tyrosine_recombinase_XerCD"/>
</dbReference>